<dbReference type="InterPro" id="IPR038298">
    <property type="entry name" value="Daxx_N_sf"/>
</dbReference>
<dbReference type="InterPro" id="IPR046378">
    <property type="entry name" value="DAXX_histone-bd"/>
</dbReference>
<dbReference type="GO" id="GO:0042393">
    <property type="term" value="F:histone binding"/>
    <property type="evidence" value="ECO:0007669"/>
    <property type="project" value="InterPro"/>
</dbReference>
<dbReference type="InterPro" id="IPR046426">
    <property type="entry name" value="DAXX_histone-bd_sf"/>
</dbReference>
<comment type="subcellular location">
    <subcellularLocation>
        <location evidence="2">Chromosome</location>
    </subcellularLocation>
    <subcellularLocation>
        <location evidence="3">Cytoplasm</location>
    </subcellularLocation>
    <subcellularLocation>
        <location evidence="1">Nucleus</location>
    </subcellularLocation>
</comment>
<reference evidence="12 13" key="1">
    <citation type="submission" date="2015-07" db="EMBL/GenBank/DDBJ databases">
        <title>The genome of Dufourea novaeangliae.</title>
        <authorList>
            <person name="Pan H."/>
            <person name="Kapheim K."/>
        </authorList>
    </citation>
    <scope>NUCLEOTIDE SEQUENCE [LARGE SCALE GENOMIC DNA]</scope>
    <source>
        <strain evidence="12">0120121106</strain>
        <tissue evidence="12">Whole body</tissue>
    </source>
</reference>
<evidence type="ECO:0000256" key="8">
    <source>
        <dbReference type="ARBA" id="ARBA00023186"/>
    </source>
</evidence>
<dbReference type="Gene3D" id="1.10.8.810">
    <property type="entry name" value="Daxx helical bundle domain"/>
    <property type="match status" value="1"/>
</dbReference>
<feature type="non-terminal residue" evidence="12">
    <location>
        <position position="1"/>
    </location>
</feature>
<evidence type="ECO:0000313" key="12">
    <source>
        <dbReference type="EMBL" id="KZC03789.1"/>
    </source>
</evidence>
<dbReference type="CDD" id="cd13150">
    <property type="entry name" value="DAXX_histone_binding"/>
    <property type="match status" value="1"/>
</dbReference>
<evidence type="ECO:0000313" key="13">
    <source>
        <dbReference type="Proteomes" id="UP000076502"/>
    </source>
</evidence>
<evidence type="ECO:0000256" key="5">
    <source>
        <dbReference type="ARBA" id="ARBA00022490"/>
    </source>
</evidence>
<feature type="domain" description="Daxx histone-binding" evidence="11">
    <location>
        <begin position="359"/>
        <end position="442"/>
    </location>
</feature>
<organism evidence="12 13">
    <name type="scientific">Dufourea novaeangliae</name>
    <name type="common">Sweat bee</name>
    <dbReference type="NCBI Taxonomy" id="178035"/>
    <lineage>
        <taxon>Eukaryota</taxon>
        <taxon>Metazoa</taxon>
        <taxon>Ecdysozoa</taxon>
        <taxon>Arthropoda</taxon>
        <taxon>Hexapoda</taxon>
        <taxon>Insecta</taxon>
        <taxon>Pterygota</taxon>
        <taxon>Neoptera</taxon>
        <taxon>Endopterygota</taxon>
        <taxon>Hymenoptera</taxon>
        <taxon>Apocrita</taxon>
        <taxon>Aculeata</taxon>
        <taxon>Apoidea</taxon>
        <taxon>Anthophila</taxon>
        <taxon>Halictidae</taxon>
        <taxon>Rophitinae</taxon>
        <taxon>Dufourea</taxon>
    </lineage>
</organism>
<evidence type="ECO:0000256" key="9">
    <source>
        <dbReference type="ARBA" id="ARBA00023242"/>
    </source>
</evidence>
<proteinExistence type="predicted"/>
<evidence type="ECO:0000256" key="3">
    <source>
        <dbReference type="ARBA" id="ARBA00004496"/>
    </source>
</evidence>
<accession>A0A154NVT7</accession>
<keyword evidence="4" id="KW-0158">Chromosome</keyword>
<name>A0A154NVT7_DUFNO</name>
<keyword evidence="8" id="KW-0143">Chaperone</keyword>
<dbReference type="GO" id="GO:0003713">
    <property type="term" value="F:transcription coactivator activity"/>
    <property type="evidence" value="ECO:0007669"/>
    <property type="project" value="TreeGrafter"/>
</dbReference>
<protein>
    <submittedName>
        <fullName evidence="12">Death domain-associated protein 6</fullName>
    </submittedName>
</protein>
<dbReference type="Pfam" id="PF20920">
    <property type="entry name" value="DAXX_hist_bd"/>
    <property type="match status" value="1"/>
</dbReference>
<dbReference type="EMBL" id="KQ434769">
    <property type="protein sequence ID" value="KZC03789.1"/>
    <property type="molecule type" value="Genomic_DNA"/>
</dbReference>
<feature type="compositionally biased region" description="Basic and acidic residues" evidence="10">
    <location>
        <begin position="474"/>
        <end position="485"/>
    </location>
</feature>
<keyword evidence="9" id="KW-0539">Nucleus</keyword>
<gene>
    <name evidence="12" type="ORF">WN55_04246</name>
</gene>
<evidence type="ECO:0000256" key="10">
    <source>
        <dbReference type="SAM" id="MobiDB-lite"/>
    </source>
</evidence>
<keyword evidence="6" id="KW-0053">Apoptosis</keyword>
<dbReference type="OrthoDB" id="7492809at2759"/>
<dbReference type="PANTHER" id="PTHR12766">
    <property type="entry name" value="DEATH DOMAIN-ASSOCIATED PROTEIN 6 DAXX"/>
    <property type="match status" value="1"/>
</dbReference>
<evidence type="ECO:0000256" key="2">
    <source>
        <dbReference type="ARBA" id="ARBA00004286"/>
    </source>
</evidence>
<sequence>NGKKVSVIKQLQNNCVAPEKIEVFSSESGEIVTCRRKRKASEMDTDDGSPNCTEELHKKVIIQELSQKKDSNGITNMQEKEEKPVLKPKLVVKESKPFSPVVQDIFPMFISLCLQKDRSEDMKIITNKLKRRYEQLDPVYANSNAFLDFVNEKRNDIINSKNKFYVYIADVMNEMKNRCDGRSTLLLNSKKHTSDEQYNENSNIISSNTAHTSHINNTGMNKKKDSINEDDIMDIKKKKIKLILRTMKECEMHIKKLEEAEVDFDAEDNSTYIKLERYKQRMVQLHRKYCELTGENIDAGRQYLRPKHMSTSGIVAVDRAITNFINSKLSKLSKHKKVGSFTDAVIFPDYKDILDCIGRCNESHNLSLDTKQQQRLAKKAFTELGEYLQRSRRNDYWDTFSLFLENQEDDPALKNPELAEKLIENKRLGEERLANVFELYVKKQVEKDSNPVGEKKPLLRLRSFAKPPTTWKDGSGKIDGSDAEQKTTTTPSSKVIVDLTTESPNGTSTAPNSCADVQTGTNKLICMREKLKEALKPTHTKVIVVGELANHYRKANLQNNLNSATKSQNKEEVSPLCGLLNINTQMPTCPVLKQYSNRKTVTQKQNSK</sequence>
<dbReference type="PANTHER" id="PTHR12766:SF7">
    <property type="entry name" value="DEATH DOMAIN-ASSOCIATED PROTEIN 6"/>
    <property type="match status" value="1"/>
</dbReference>
<dbReference type="GO" id="GO:0006915">
    <property type="term" value="P:apoptotic process"/>
    <property type="evidence" value="ECO:0007669"/>
    <property type="project" value="UniProtKB-KW"/>
</dbReference>
<keyword evidence="7" id="KW-0175">Coiled coil</keyword>
<keyword evidence="5" id="KW-0963">Cytoplasm</keyword>
<dbReference type="STRING" id="178035.A0A154NVT7"/>
<dbReference type="GO" id="GO:0016605">
    <property type="term" value="C:PML body"/>
    <property type="evidence" value="ECO:0007669"/>
    <property type="project" value="TreeGrafter"/>
</dbReference>
<dbReference type="Proteomes" id="UP000076502">
    <property type="component" value="Unassembled WGS sequence"/>
</dbReference>
<dbReference type="AlphaFoldDB" id="A0A154NVT7"/>
<dbReference type="Gene3D" id="1.20.58.2170">
    <property type="match status" value="1"/>
</dbReference>
<dbReference type="GO" id="GO:0050681">
    <property type="term" value="F:nuclear androgen receptor binding"/>
    <property type="evidence" value="ECO:0007669"/>
    <property type="project" value="TreeGrafter"/>
</dbReference>
<evidence type="ECO:0000256" key="1">
    <source>
        <dbReference type="ARBA" id="ARBA00004123"/>
    </source>
</evidence>
<keyword evidence="13" id="KW-1185">Reference proteome</keyword>
<dbReference type="GO" id="GO:0005694">
    <property type="term" value="C:chromosome"/>
    <property type="evidence" value="ECO:0007669"/>
    <property type="project" value="UniProtKB-SubCell"/>
</dbReference>
<dbReference type="GO" id="GO:0003714">
    <property type="term" value="F:transcription corepressor activity"/>
    <property type="evidence" value="ECO:0007669"/>
    <property type="project" value="TreeGrafter"/>
</dbReference>
<evidence type="ECO:0000256" key="4">
    <source>
        <dbReference type="ARBA" id="ARBA00022454"/>
    </source>
</evidence>
<feature type="region of interest" description="Disordered" evidence="10">
    <location>
        <begin position="465"/>
        <end position="491"/>
    </location>
</feature>
<evidence type="ECO:0000256" key="7">
    <source>
        <dbReference type="ARBA" id="ARBA00023054"/>
    </source>
</evidence>
<evidence type="ECO:0000256" key="6">
    <source>
        <dbReference type="ARBA" id="ARBA00022703"/>
    </source>
</evidence>
<evidence type="ECO:0000259" key="11">
    <source>
        <dbReference type="Pfam" id="PF20920"/>
    </source>
</evidence>
<dbReference type="GO" id="GO:0005737">
    <property type="term" value="C:cytoplasm"/>
    <property type="evidence" value="ECO:0007669"/>
    <property type="project" value="UniProtKB-SubCell"/>
</dbReference>